<keyword evidence="3" id="KW-1185">Reference proteome</keyword>
<sequence length="194" mass="21221">MKRLLPIAAAVMLGACTSIPVKTLYKLATADLMTVDPTVLRVAAQMPDWVAPRPDGVKLELGMKREGETPVNERFNLEAVPLALEGKTLADNAKPGYQLYAYRLAPADIPRLQHFRDTLKAKKVDGGKKPETSMSVGVDACRKTELPAGKIPATTFLQLDRESGYLPLLVDYDLRQKVDGKELATLIPPCTTHP</sequence>
<dbReference type="PROSITE" id="PS51257">
    <property type="entry name" value="PROKAR_LIPOPROTEIN"/>
    <property type="match status" value="1"/>
</dbReference>
<evidence type="ECO:0008006" key="4">
    <source>
        <dbReference type="Google" id="ProtNLM"/>
    </source>
</evidence>
<protein>
    <recommendedName>
        <fullName evidence="4">Lipoprotein</fullName>
    </recommendedName>
</protein>
<evidence type="ECO:0000313" key="1">
    <source>
        <dbReference type="EMBL" id="MDQ5766967.1"/>
    </source>
</evidence>
<dbReference type="EMBL" id="CP133217">
    <property type="protein sequence ID" value="WML88172.1"/>
    <property type="molecule type" value="Genomic_DNA"/>
</dbReference>
<dbReference type="RefSeq" id="WP_308133208.1">
    <property type="nucleotide sequence ID" value="NZ_CP133197.1"/>
</dbReference>
<name>A0AA51MTH4_9GAMM</name>
<gene>
    <name evidence="1" type="ORF">RCC75_00390</name>
    <name evidence="2" type="ORF">RCG00_07290</name>
</gene>
<accession>A0AA51MTH4</accession>
<organism evidence="2">
    <name type="scientific">Thiothrix subterranea</name>
    <dbReference type="NCBI Taxonomy" id="2735563"/>
    <lineage>
        <taxon>Bacteria</taxon>
        <taxon>Pseudomonadati</taxon>
        <taxon>Pseudomonadota</taxon>
        <taxon>Gammaproteobacteria</taxon>
        <taxon>Thiotrichales</taxon>
        <taxon>Thiotrichaceae</taxon>
        <taxon>Thiothrix</taxon>
    </lineage>
</organism>
<dbReference type="Proteomes" id="UP001229862">
    <property type="component" value="Chromosome"/>
</dbReference>
<dbReference type="AlphaFoldDB" id="A0AA51MTH4"/>
<proteinExistence type="predicted"/>
<evidence type="ECO:0000313" key="3">
    <source>
        <dbReference type="Proteomes" id="UP001223336"/>
    </source>
</evidence>
<dbReference type="EMBL" id="JAVFKN010000001">
    <property type="protein sequence ID" value="MDQ5766967.1"/>
    <property type="molecule type" value="Genomic_DNA"/>
</dbReference>
<evidence type="ECO:0000313" key="2">
    <source>
        <dbReference type="EMBL" id="WML88172.1"/>
    </source>
</evidence>
<dbReference type="Proteomes" id="UP001223336">
    <property type="component" value="Unassembled WGS sequence"/>
</dbReference>
<reference evidence="2 3" key="1">
    <citation type="submission" date="2023-08" db="EMBL/GenBank/DDBJ databases">
        <title>New molecular markers tilS and rpoB for phylogenetic and monitoring studies of the genus Thiothrix biodiversity.</title>
        <authorList>
            <person name="Ravin N.V."/>
            <person name="Smolyakov D."/>
            <person name="Markov N.D."/>
            <person name="Beletsky A.V."/>
            <person name="Mardanov A.V."/>
            <person name="Rudenko T.S."/>
            <person name="Grabovich M.Y."/>
        </authorList>
    </citation>
    <scope>NUCLEOTIDE SEQUENCE</scope>
    <source>
        <strain evidence="2">DNT52</strain>
        <strain evidence="1 3">H33</strain>
    </source>
</reference>